<organism evidence="1 2">
    <name type="scientific">Nicotiana sylvestris</name>
    <name type="common">Wood tobacco</name>
    <name type="synonym">South American tobacco</name>
    <dbReference type="NCBI Taxonomy" id="4096"/>
    <lineage>
        <taxon>Eukaryota</taxon>
        <taxon>Viridiplantae</taxon>
        <taxon>Streptophyta</taxon>
        <taxon>Embryophyta</taxon>
        <taxon>Tracheophyta</taxon>
        <taxon>Spermatophyta</taxon>
        <taxon>Magnoliopsida</taxon>
        <taxon>eudicotyledons</taxon>
        <taxon>Gunneridae</taxon>
        <taxon>Pentapetalae</taxon>
        <taxon>asterids</taxon>
        <taxon>lamiids</taxon>
        <taxon>Solanales</taxon>
        <taxon>Solanaceae</taxon>
        <taxon>Nicotianoideae</taxon>
        <taxon>Nicotianeae</taxon>
        <taxon>Nicotiana</taxon>
    </lineage>
</organism>
<accession>A0A1U7VQP0</accession>
<proteinExistence type="predicted"/>
<keyword evidence="1" id="KW-1185">Reference proteome</keyword>
<reference evidence="2" key="2">
    <citation type="submission" date="2025-08" db="UniProtKB">
        <authorList>
            <consortium name="RefSeq"/>
        </authorList>
    </citation>
    <scope>IDENTIFICATION</scope>
    <source>
        <tissue evidence="2">Leaf</tissue>
    </source>
</reference>
<reference evidence="1" key="1">
    <citation type="journal article" date="2013" name="Genome Biol.">
        <title>Reference genomes and transcriptomes of Nicotiana sylvestris and Nicotiana tomentosiformis.</title>
        <authorList>
            <person name="Sierro N."/>
            <person name="Battey J.N."/>
            <person name="Ouadi S."/>
            <person name="Bovet L."/>
            <person name="Goepfert S."/>
            <person name="Bakaher N."/>
            <person name="Peitsch M.C."/>
            <person name="Ivanov N.V."/>
        </authorList>
    </citation>
    <scope>NUCLEOTIDE SEQUENCE [LARGE SCALE GENOMIC DNA]</scope>
</reference>
<dbReference type="RefSeq" id="XP_009764679.1">
    <property type="nucleotide sequence ID" value="XM_009766377.1"/>
</dbReference>
<name>A0A1U7VQP0_NICSY</name>
<sequence>MDVVVVFKNVIPSSSSDGVSLQNVIASLSFDGVSSQLTRRRRVTDDSESRDWVVDVIDEHQVMKFIRMKVQDVYNLENGSRVIIECDEFAQPIGKSANLLAGFLGQLAINPRYFPIGFESWESMPKPFVDGAFNGFVMES</sequence>
<evidence type="ECO:0000313" key="1">
    <source>
        <dbReference type="Proteomes" id="UP000189701"/>
    </source>
</evidence>
<gene>
    <name evidence="2" type="primary">LOC104216359</name>
</gene>
<dbReference type="Proteomes" id="UP000189701">
    <property type="component" value="Unplaced"/>
</dbReference>
<dbReference type="AlphaFoldDB" id="A0A1U7VQP0"/>
<protein>
    <submittedName>
        <fullName evidence="2">Uncharacterized protein LOC104216359</fullName>
    </submittedName>
</protein>
<evidence type="ECO:0000313" key="2">
    <source>
        <dbReference type="RefSeq" id="XP_009764679.1"/>
    </source>
</evidence>